<protein>
    <recommendedName>
        <fullName evidence="1 5">Thymidylate synthase</fullName>
        <shortName evidence="5">TS</shortName>
        <shortName evidence="5">TSase</shortName>
        <ecNumber evidence="1 5">2.1.1.45</ecNumber>
    </recommendedName>
</protein>
<comment type="subunit">
    <text evidence="5">Homodimer.</text>
</comment>
<keyword evidence="3 5" id="KW-0808">Transferase</keyword>
<evidence type="ECO:0000313" key="7">
    <source>
        <dbReference type="EMBL" id="NSG84193.1"/>
    </source>
</evidence>
<comment type="pathway">
    <text evidence="5">Pyrimidine metabolism; dTTP biosynthesis.</text>
</comment>
<dbReference type="InterPro" id="IPR036926">
    <property type="entry name" value="Thymidate_synth/dCMP_Mease_sf"/>
</dbReference>
<dbReference type="PANTHER" id="PTHR11548:SF1">
    <property type="entry name" value="THYMIDYLATE SYNTHASE 1"/>
    <property type="match status" value="1"/>
</dbReference>
<dbReference type="EC" id="2.1.1.45" evidence="1 5"/>
<dbReference type="InterPro" id="IPR000398">
    <property type="entry name" value="Thymidylate_synthase"/>
</dbReference>
<sequence>MTKADKYLVESIYNILQNGIKDENPRPKYEDGTPAHTYFVTHQMRQYDLSKGDFPICTLRPIAWKSAIKEMFWIFQKESNDLKILNEMGVHFWDLWDIGDGTNGYRYGHTVHRYDLFKKRVLDDIKNNPYGRYHICNLWQEEEFKDEPNGLKPCAYETIWTVREEYLDMFLNQRSGDLLPASGPGSTNEVQYAALLMMVAKHTGYKPGKFTHFVVNEQIYTRQIDQAKELIHRANERHLATFEALKNDEIDKNLMPKLVLNPEKNNFYDMTIDDFSMENYKPMKPQLTLPLGI</sequence>
<dbReference type="PRINTS" id="PR00108">
    <property type="entry name" value="THYMDSNTHASE"/>
</dbReference>
<organism evidence="7 8">
    <name type="scientific">Blautia faecis</name>
    <dbReference type="NCBI Taxonomy" id="871665"/>
    <lineage>
        <taxon>Bacteria</taxon>
        <taxon>Bacillati</taxon>
        <taxon>Bacillota</taxon>
        <taxon>Clostridia</taxon>
        <taxon>Lachnospirales</taxon>
        <taxon>Lachnospiraceae</taxon>
        <taxon>Blautia</taxon>
    </lineage>
</organism>
<accession>A0ABX2H3P3</accession>
<reference evidence="7 8" key="1">
    <citation type="journal article" date="2020" name="Cell Host Microbe">
        <title>Functional and Genomic Variation between Human-Derived Isolates of Lachnospiraceae Reveals Inter- and Intra-Species Diversity.</title>
        <authorList>
            <person name="Sorbara M.T."/>
            <person name="Littmann E.R."/>
            <person name="Fontana E."/>
            <person name="Moody T.U."/>
            <person name="Kohout C.E."/>
            <person name="Gjonbalaj M."/>
            <person name="Eaton V."/>
            <person name="Seok R."/>
            <person name="Leiner I.M."/>
            <person name="Pamer E.G."/>
        </authorList>
    </citation>
    <scope>NUCLEOTIDE SEQUENCE [LARGE SCALE GENOMIC DNA]</scope>
    <source>
        <strain evidence="7 8">MSK.17.74</strain>
    </source>
</reference>
<evidence type="ECO:0000256" key="2">
    <source>
        <dbReference type="ARBA" id="ARBA00022603"/>
    </source>
</evidence>
<proteinExistence type="inferred from homology"/>
<dbReference type="EMBL" id="JAAITS010000004">
    <property type="protein sequence ID" value="NSG84193.1"/>
    <property type="molecule type" value="Genomic_DNA"/>
</dbReference>
<evidence type="ECO:0000256" key="5">
    <source>
        <dbReference type="HAMAP-Rule" id="MF_00008"/>
    </source>
</evidence>
<keyword evidence="2 5" id="KW-0489">Methyltransferase</keyword>
<comment type="caution">
    <text evidence="5">Lacks conserved residue(s) required for the propagation of feature annotation.</text>
</comment>
<feature type="domain" description="Thymidylate synthase/dCMP hydroxymethylase" evidence="6">
    <location>
        <begin position="10"/>
        <end position="284"/>
    </location>
</feature>
<dbReference type="Pfam" id="PF00303">
    <property type="entry name" value="Thymidylat_synt"/>
    <property type="match status" value="1"/>
</dbReference>
<evidence type="ECO:0000259" key="6">
    <source>
        <dbReference type="Pfam" id="PF00303"/>
    </source>
</evidence>
<dbReference type="SUPFAM" id="SSF55831">
    <property type="entry name" value="Thymidylate synthase/dCMP hydroxymethylase"/>
    <property type="match status" value="1"/>
</dbReference>
<dbReference type="PANTHER" id="PTHR11548">
    <property type="entry name" value="THYMIDYLATE SYNTHASE 1"/>
    <property type="match status" value="1"/>
</dbReference>
<keyword evidence="5" id="KW-0963">Cytoplasm</keyword>
<comment type="catalytic activity">
    <reaction evidence="5">
        <text>dUMP + (6R)-5,10-methylene-5,6,7,8-tetrahydrofolate = 7,8-dihydrofolate + dTMP</text>
        <dbReference type="Rhea" id="RHEA:12104"/>
        <dbReference type="ChEBI" id="CHEBI:15636"/>
        <dbReference type="ChEBI" id="CHEBI:57451"/>
        <dbReference type="ChEBI" id="CHEBI:63528"/>
        <dbReference type="ChEBI" id="CHEBI:246422"/>
        <dbReference type="EC" id="2.1.1.45"/>
    </reaction>
</comment>
<keyword evidence="4 5" id="KW-0545">Nucleotide biosynthesis</keyword>
<gene>
    <name evidence="5" type="primary">thyA</name>
    <name evidence="7" type="ORF">G5B17_01785</name>
</gene>
<feature type="binding site" evidence="5">
    <location>
        <position position="177"/>
    </location>
    <ligand>
        <name>(6R)-5,10-methylene-5,6,7,8-tetrahydrofolate</name>
        <dbReference type="ChEBI" id="CHEBI:15636"/>
    </ligand>
</feature>
<comment type="caution">
    <text evidence="7">The sequence shown here is derived from an EMBL/GenBank/DDBJ whole genome shotgun (WGS) entry which is preliminary data.</text>
</comment>
<comment type="similarity">
    <text evidence="5">Belongs to the thymidylate synthase family. Bacterial-type ThyA subfamily.</text>
</comment>
<keyword evidence="8" id="KW-1185">Reference proteome</keyword>
<dbReference type="Proteomes" id="UP001644719">
    <property type="component" value="Unassembled WGS sequence"/>
</dbReference>
<dbReference type="InterPro" id="IPR045097">
    <property type="entry name" value="Thymidate_synth/dCMP_Mease"/>
</dbReference>
<dbReference type="CDD" id="cd00351">
    <property type="entry name" value="TS_Pyrimidine_HMase"/>
    <property type="match status" value="1"/>
</dbReference>
<feature type="binding site" description="in other chain" evidence="5">
    <location>
        <position position="188"/>
    </location>
    <ligand>
        <name>dUMP</name>
        <dbReference type="ChEBI" id="CHEBI:246422"/>
        <note>ligand shared between dimeric partners</note>
    </ligand>
</feature>
<dbReference type="HAMAP" id="MF_00008">
    <property type="entry name" value="Thymidy_synth_bact"/>
    <property type="match status" value="1"/>
</dbReference>
<feature type="active site" description="Nucleophile" evidence="5">
    <location>
        <position position="154"/>
    </location>
</feature>
<feature type="binding site" description="in other chain" evidence="5">
    <location>
        <begin position="174"/>
        <end position="177"/>
    </location>
    <ligand>
        <name>dUMP</name>
        <dbReference type="ChEBI" id="CHEBI:246422"/>
        <note>ligand shared between dimeric partners</note>
    </ligand>
</feature>
<evidence type="ECO:0000313" key="8">
    <source>
        <dbReference type="Proteomes" id="UP001644719"/>
    </source>
</evidence>
<comment type="subcellular location">
    <subcellularLocation>
        <location evidence="5">Cytoplasm</location>
    </subcellularLocation>
</comment>
<evidence type="ECO:0000256" key="1">
    <source>
        <dbReference type="ARBA" id="ARBA00011947"/>
    </source>
</evidence>
<evidence type="ECO:0000256" key="4">
    <source>
        <dbReference type="ARBA" id="ARBA00022727"/>
    </source>
</evidence>
<dbReference type="Gene3D" id="3.30.572.10">
    <property type="entry name" value="Thymidylate synthase/dCMP hydroxymethylase domain"/>
    <property type="match status" value="1"/>
</dbReference>
<comment type="function">
    <text evidence="5">Catalyzes the reductive methylation of 2'-deoxyuridine-5'-monophosphate (dUMP) to 2'-deoxythymidine-5'-monophosphate (dTMP) while utilizing 5,10-methylenetetrahydrofolate (mTHF) as the methyl donor and reductant in the reaction, yielding dihydrofolate (DHF) as a by-product. This enzymatic reaction provides an intracellular de novo source of dTMP, an essential precursor for DNA biosynthesis.</text>
</comment>
<name>A0ABX2H3P3_9FIRM</name>
<dbReference type="InterPro" id="IPR023451">
    <property type="entry name" value="Thymidate_synth/dCMP_Mease_dom"/>
</dbReference>
<evidence type="ECO:0000256" key="3">
    <source>
        <dbReference type="ARBA" id="ARBA00022679"/>
    </source>
</evidence>